<name>A0A6J5KM34_9CAUD</name>
<accession>A0A6J5KM34</accession>
<reference evidence="1" key="1">
    <citation type="submission" date="2020-04" db="EMBL/GenBank/DDBJ databases">
        <authorList>
            <person name="Chiriac C."/>
            <person name="Salcher M."/>
            <person name="Ghai R."/>
            <person name="Kavagutti S V."/>
        </authorList>
    </citation>
    <scope>NUCLEOTIDE SEQUENCE</scope>
</reference>
<organism evidence="1">
    <name type="scientific">uncultured Caudovirales phage</name>
    <dbReference type="NCBI Taxonomy" id="2100421"/>
    <lineage>
        <taxon>Viruses</taxon>
        <taxon>Duplodnaviria</taxon>
        <taxon>Heunggongvirae</taxon>
        <taxon>Uroviricota</taxon>
        <taxon>Caudoviricetes</taxon>
        <taxon>Peduoviridae</taxon>
        <taxon>Maltschvirus</taxon>
        <taxon>Maltschvirus maltsch</taxon>
    </lineage>
</organism>
<proteinExistence type="predicted"/>
<sequence length="70" mass="7820">MAKNWIKGAIKKPGALHKELGVPMDKKIPEKKLEKAEKAGGKEGKRAELAMTLKKINKRKHDCPSCKHSM</sequence>
<gene>
    <name evidence="1" type="ORF">UFOVP9_53</name>
</gene>
<evidence type="ECO:0000313" key="1">
    <source>
        <dbReference type="EMBL" id="CAB4121279.1"/>
    </source>
</evidence>
<protein>
    <submittedName>
        <fullName evidence="1">Uncharacterized protein</fullName>
    </submittedName>
</protein>
<dbReference type="EMBL" id="LR796140">
    <property type="protein sequence ID" value="CAB4121279.1"/>
    <property type="molecule type" value="Genomic_DNA"/>
</dbReference>